<dbReference type="WBParaSite" id="Csp11.Scaffold618.g6062.t1">
    <property type="protein sequence ID" value="Csp11.Scaffold618.g6062.t1"/>
    <property type="gene ID" value="Csp11.Scaffold618.g6062"/>
</dbReference>
<proteinExistence type="predicted"/>
<feature type="compositionally biased region" description="Basic and acidic residues" evidence="1">
    <location>
        <begin position="1"/>
        <end position="14"/>
    </location>
</feature>
<dbReference type="AlphaFoldDB" id="A0A1I7THT2"/>
<evidence type="ECO:0000256" key="1">
    <source>
        <dbReference type="SAM" id="MobiDB-lite"/>
    </source>
</evidence>
<name>A0A1I7THT2_9PELO</name>
<reference evidence="3" key="1">
    <citation type="submission" date="2016-11" db="UniProtKB">
        <authorList>
            <consortium name="WormBaseParasite"/>
        </authorList>
    </citation>
    <scope>IDENTIFICATION</scope>
</reference>
<evidence type="ECO:0000313" key="2">
    <source>
        <dbReference type="Proteomes" id="UP000095282"/>
    </source>
</evidence>
<keyword evidence="2" id="KW-1185">Reference proteome</keyword>
<protein>
    <submittedName>
        <fullName evidence="3">Uncharacterized protein</fullName>
    </submittedName>
</protein>
<feature type="region of interest" description="Disordered" evidence="1">
    <location>
        <begin position="1"/>
        <end position="22"/>
    </location>
</feature>
<evidence type="ECO:0000313" key="3">
    <source>
        <dbReference type="WBParaSite" id="Csp11.Scaffold618.g6062.t1"/>
    </source>
</evidence>
<sequence>MAIERRGMRNRSGDVDEDGGQRGLLMYLVLTDTQLEKSEADRSNADTETCHSQKRNTSDPRDADELTLIDIR</sequence>
<dbReference type="Proteomes" id="UP000095282">
    <property type="component" value="Unplaced"/>
</dbReference>
<feature type="region of interest" description="Disordered" evidence="1">
    <location>
        <begin position="36"/>
        <end position="72"/>
    </location>
</feature>
<organism evidence="2 3">
    <name type="scientific">Caenorhabditis tropicalis</name>
    <dbReference type="NCBI Taxonomy" id="1561998"/>
    <lineage>
        <taxon>Eukaryota</taxon>
        <taxon>Metazoa</taxon>
        <taxon>Ecdysozoa</taxon>
        <taxon>Nematoda</taxon>
        <taxon>Chromadorea</taxon>
        <taxon>Rhabditida</taxon>
        <taxon>Rhabditina</taxon>
        <taxon>Rhabditomorpha</taxon>
        <taxon>Rhabditoidea</taxon>
        <taxon>Rhabditidae</taxon>
        <taxon>Peloderinae</taxon>
        <taxon>Caenorhabditis</taxon>
    </lineage>
</organism>
<feature type="compositionally biased region" description="Basic and acidic residues" evidence="1">
    <location>
        <begin position="36"/>
        <end position="64"/>
    </location>
</feature>
<accession>A0A1I7THT2</accession>